<accession>A0ABY6ATC9</accession>
<evidence type="ECO:0000256" key="3">
    <source>
        <dbReference type="RuleBase" id="RU361235"/>
    </source>
</evidence>
<dbReference type="PROSITE" id="PS00122">
    <property type="entry name" value="CARBOXYLESTERASE_B_1"/>
    <property type="match status" value="1"/>
</dbReference>
<evidence type="ECO:0000256" key="1">
    <source>
        <dbReference type="ARBA" id="ARBA00005964"/>
    </source>
</evidence>
<feature type="domain" description="Carboxylesterase type B" evidence="4">
    <location>
        <begin position="56"/>
        <end position="162"/>
    </location>
</feature>
<sequence length="291" mass="32300">MSVRPTPEWLQAQYDNRARVTNSAVLLDRWARASALAREHLSSRLDLAYGSDPAETLDIFLTNTAEPAPVLVFLHGGYWRALDKSDHSFLAPVFTDEGAIVVVPNYSLCPSVTMDRIPLQMTQALAWVWRHIADFGGDPNRIIVVGHSAGGQLACLMLGCDWKSISVELPRHLVKGALSLSGLHDLTPLPRVPFLQQDLRLDEATARRLSPVRIESPEPPLYAVVGGLESEEFLRQTQAIRAAWGARAVSVCEVLPGFDHFTVLHDLADAEGRSHQLARRLLDLRWYSALM</sequence>
<dbReference type="InterPro" id="IPR029058">
    <property type="entry name" value="AB_hydrolase_fold"/>
</dbReference>
<keyword evidence="6" id="KW-1185">Reference proteome</keyword>
<dbReference type="InterPro" id="IPR050300">
    <property type="entry name" value="GDXG_lipolytic_enzyme"/>
</dbReference>
<gene>
    <name evidence="5" type="ORF">N4261_15680</name>
</gene>
<proteinExistence type="inferred from homology"/>
<dbReference type="PANTHER" id="PTHR48081">
    <property type="entry name" value="AB HYDROLASE SUPERFAMILY PROTEIN C4A8.06C"/>
    <property type="match status" value="1"/>
</dbReference>
<dbReference type="PANTHER" id="PTHR48081:SF33">
    <property type="entry name" value="KYNURENINE FORMAMIDASE"/>
    <property type="match status" value="1"/>
</dbReference>
<dbReference type="GO" id="GO:0016787">
    <property type="term" value="F:hydrolase activity"/>
    <property type="evidence" value="ECO:0007669"/>
    <property type="project" value="UniProtKB-KW"/>
</dbReference>
<evidence type="ECO:0000313" key="6">
    <source>
        <dbReference type="Proteomes" id="UP001064933"/>
    </source>
</evidence>
<dbReference type="Gene3D" id="3.40.50.1820">
    <property type="entry name" value="alpha/beta hydrolase"/>
    <property type="match status" value="1"/>
</dbReference>
<dbReference type="EC" id="3.1.1.-" evidence="3"/>
<evidence type="ECO:0000256" key="2">
    <source>
        <dbReference type="ARBA" id="ARBA00022801"/>
    </source>
</evidence>
<organism evidence="5 6">
    <name type="scientific">Roseateles amylovorans</name>
    <dbReference type="NCBI Taxonomy" id="2978473"/>
    <lineage>
        <taxon>Bacteria</taxon>
        <taxon>Pseudomonadati</taxon>
        <taxon>Pseudomonadota</taxon>
        <taxon>Betaproteobacteria</taxon>
        <taxon>Burkholderiales</taxon>
        <taxon>Sphaerotilaceae</taxon>
        <taxon>Roseateles</taxon>
    </lineage>
</organism>
<dbReference type="RefSeq" id="WP_261756217.1">
    <property type="nucleotide sequence ID" value="NZ_CP104562.2"/>
</dbReference>
<reference evidence="5" key="1">
    <citation type="submission" date="2022-10" db="EMBL/GenBank/DDBJ databases">
        <title>Characterization and whole genome sequencing of a new Roseateles species, isolated from fresh water.</title>
        <authorList>
            <person name="Guliayeva D.Y."/>
            <person name="Akhremchuk A.E."/>
            <person name="Sikolenko M.A."/>
            <person name="Valentovich L.N."/>
            <person name="Sidarenka A.V."/>
        </authorList>
    </citation>
    <scope>NUCLEOTIDE SEQUENCE</scope>
    <source>
        <strain evidence="5">BIM B-1768</strain>
    </source>
</reference>
<dbReference type="EMBL" id="CP104562">
    <property type="protein sequence ID" value="UXH76486.1"/>
    <property type="molecule type" value="Genomic_DNA"/>
</dbReference>
<dbReference type="InterPro" id="IPR019826">
    <property type="entry name" value="Carboxylesterase_B_AS"/>
</dbReference>
<keyword evidence="2 3" id="KW-0378">Hydrolase</keyword>
<evidence type="ECO:0000259" key="4">
    <source>
        <dbReference type="Pfam" id="PF00135"/>
    </source>
</evidence>
<dbReference type="Proteomes" id="UP001064933">
    <property type="component" value="Chromosome"/>
</dbReference>
<dbReference type="InterPro" id="IPR002018">
    <property type="entry name" value="CarbesteraseB"/>
</dbReference>
<protein>
    <recommendedName>
        <fullName evidence="3">Carboxylic ester hydrolase</fullName>
        <ecNumber evidence="3">3.1.1.-</ecNumber>
    </recommendedName>
</protein>
<comment type="similarity">
    <text evidence="1 3">Belongs to the type-B carboxylesterase/lipase family.</text>
</comment>
<evidence type="ECO:0000313" key="5">
    <source>
        <dbReference type="EMBL" id="UXH76486.1"/>
    </source>
</evidence>
<dbReference type="SUPFAM" id="SSF53474">
    <property type="entry name" value="alpha/beta-Hydrolases"/>
    <property type="match status" value="1"/>
</dbReference>
<name>A0ABY6ATC9_9BURK</name>
<dbReference type="Pfam" id="PF00135">
    <property type="entry name" value="COesterase"/>
    <property type="match status" value="1"/>
</dbReference>